<proteinExistence type="predicted"/>
<keyword evidence="1" id="KW-1133">Transmembrane helix</keyword>
<feature type="transmembrane region" description="Helical" evidence="1">
    <location>
        <begin position="163"/>
        <end position="188"/>
    </location>
</feature>
<gene>
    <name evidence="2" type="ORF">M413DRAFT_81392</name>
</gene>
<reference evidence="2 3" key="1">
    <citation type="submission" date="2014-04" db="EMBL/GenBank/DDBJ databases">
        <authorList>
            <consortium name="DOE Joint Genome Institute"/>
            <person name="Kuo A."/>
            <person name="Gay G."/>
            <person name="Dore J."/>
            <person name="Kohler A."/>
            <person name="Nagy L.G."/>
            <person name="Floudas D."/>
            <person name="Copeland A."/>
            <person name="Barry K.W."/>
            <person name="Cichocki N."/>
            <person name="Veneault-Fourrey C."/>
            <person name="LaButti K."/>
            <person name="Lindquist E.A."/>
            <person name="Lipzen A."/>
            <person name="Lundell T."/>
            <person name="Morin E."/>
            <person name="Murat C."/>
            <person name="Sun H."/>
            <person name="Tunlid A."/>
            <person name="Henrissat B."/>
            <person name="Grigoriev I.V."/>
            <person name="Hibbett D.S."/>
            <person name="Martin F."/>
            <person name="Nordberg H.P."/>
            <person name="Cantor M.N."/>
            <person name="Hua S.X."/>
        </authorList>
    </citation>
    <scope>NUCLEOTIDE SEQUENCE [LARGE SCALE GENOMIC DNA]</scope>
    <source>
        <strain evidence="3">h7</strain>
    </source>
</reference>
<reference evidence="3" key="2">
    <citation type="submission" date="2015-01" db="EMBL/GenBank/DDBJ databases">
        <title>Evolutionary Origins and Diversification of the Mycorrhizal Mutualists.</title>
        <authorList>
            <consortium name="DOE Joint Genome Institute"/>
            <consortium name="Mycorrhizal Genomics Consortium"/>
            <person name="Kohler A."/>
            <person name="Kuo A."/>
            <person name="Nagy L.G."/>
            <person name="Floudas D."/>
            <person name="Copeland A."/>
            <person name="Barry K.W."/>
            <person name="Cichocki N."/>
            <person name="Veneault-Fourrey C."/>
            <person name="LaButti K."/>
            <person name="Lindquist E.A."/>
            <person name="Lipzen A."/>
            <person name="Lundell T."/>
            <person name="Morin E."/>
            <person name="Murat C."/>
            <person name="Riley R."/>
            <person name="Ohm R."/>
            <person name="Sun H."/>
            <person name="Tunlid A."/>
            <person name="Henrissat B."/>
            <person name="Grigoriev I.V."/>
            <person name="Hibbett D.S."/>
            <person name="Martin F."/>
        </authorList>
    </citation>
    <scope>NUCLEOTIDE SEQUENCE [LARGE SCALE GENOMIC DNA]</scope>
    <source>
        <strain evidence="3">h7</strain>
    </source>
</reference>
<keyword evidence="1" id="KW-0812">Transmembrane</keyword>
<dbReference type="Proteomes" id="UP000053424">
    <property type="component" value="Unassembled WGS sequence"/>
</dbReference>
<organism evidence="2 3">
    <name type="scientific">Hebeloma cylindrosporum</name>
    <dbReference type="NCBI Taxonomy" id="76867"/>
    <lineage>
        <taxon>Eukaryota</taxon>
        <taxon>Fungi</taxon>
        <taxon>Dikarya</taxon>
        <taxon>Basidiomycota</taxon>
        <taxon>Agaricomycotina</taxon>
        <taxon>Agaricomycetes</taxon>
        <taxon>Agaricomycetidae</taxon>
        <taxon>Agaricales</taxon>
        <taxon>Agaricineae</taxon>
        <taxon>Hymenogastraceae</taxon>
        <taxon>Hebeloma</taxon>
    </lineage>
</organism>
<keyword evidence="1" id="KW-0472">Membrane</keyword>
<evidence type="ECO:0000313" key="3">
    <source>
        <dbReference type="Proteomes" id="UP000053424"/>
    </source>
</evidence>
<evidence type="ECO:0000313" key="2">
    <source>
        <dbReference type="EMBL" id="KIM48568.1"/>
    </source>
</evidence>
<dbReference type="HOGENOM" id="CLU_1384314_0_0_1"/>
<accession>A0A0C2YFS7</accession>
<dbReference type="EMBL" id="KN831768">
    <property type="protein sequence ID" value="KIM48568.1"/>
    <property type="molecule type" value="Genomic_DNA"/>
</dbReference>
<name>A0A0C2YFS7_HEBCY</name>
<dbReference type="AlphaFoldDB" id="A0A0C2YFS7"/>
<feature type="transmembrane region" description="Helical" evidence="1">
    <location>
        <begin position="109"/>
        <end position="125"/>
    </location>
</feature>
<keyword evidence="3" id="KW-1185">Reference proteome</keyword>
<evidence type="ECO:0000256" key="1">
    <source>
        <dbReference type="SAM" id="Phobius"/>
    </source>
</evidence>
<protein>
    <submittedName>
        <fullName evidence="2">Uncharacterized protein</fullName>
    </submittedName>
</protein>
<sequence length="197" mass="22480">MVSIPPLGTVRCRNPCYHSVAHHCIPIAIQTGRFYTRSIIDVGLAMGFHLPLVLNLMDLSLVYIYSPCHCNHYPSQHSTTPDYSSLSGWWHLGPALSLLLFMTRIARDFLFSFPFSLLYFFFIVMRCCGKGDHQRVVRAPGFPPRDSFFQSLYEGRAIKSVSFWTWVAPFVTFLDATLVRTNIIIMLLNPSDRKGLT</sequence>